<feature type="domain" description="RsdA/BaiN/AoA(So)-like Rossmann fold-like" evidence="4">
    <location>
        <begin position="6"/>
        <end position="391"/>
    </location>
</feature>
<dbReference type="Gene3D" id="2.40.30.10">
    <property type="entry name" value="Translation factors"/>
    <property type="match status" value="1"/>
</dbReference>
<evidence type="ECO:0000256" key="2">
    <source>
        <dbReference type="ARBA" id="ARBA00022630"/>
    </source>
</evidence>
<protein>
    <submittedName>
        <fullName evidence="6">NAD(P)/FAD-dependent oxidoreductase</fullName>
    </submittedName>
</protein>
<dbReference type="SUPFAM" id="SSF160996">
    <property type="entry name" value="HI0933 insert domain-like"/>
    <property type="match status" value="1"/>
</dbReference>
<evidence type="ECO:0000256" key="3">
    <source>
        <dbReference type="ARBA" id="ARBA00022827"/>
    </source>
</evidence>
<dbReference type="InterPro" id="IPR057661">
    <property type="entry name" value="RsdA/BaiN/AoA(So)_Rossmann"/>
</dbReference>
<dbReference type="PRINTS" id="PR00411">
    <property type="entry name" value="PNDRDTASEI"/>
</dbReference>
<comment type="caution">
    <text evidence="6">The sequence shown here is derived from an EMBL/GenBank/DDBJ whole genome shotgun (WGS) entry which is preliminary data.</text>
</comment>
<accession>A0A839AHS8</accession>
<dbReference type="PANTHER" id="PTHR42887:SF2">
    <property type="entry name" value="OS12G0638800 PROTEIN"/>
    <property type="match status" value="1"/>
</dbReference>
<reference evidence="6 7" key="1">
    <citation type="submission" date="2020-07" db="EMBL/GenBank/DDBJ databases">
        <title>Stappia sp., F7233, whole genome shotgun sequencing project.</title>
        <authorList>
            <person name="Jiang S."/>
            <person name="Liu Z.W."/>
            <person name="Du Z.J."/>
        </authorList>
    </citation>
    <scope>NUCLEOTIDE SEQUENCE [LARGE SCALE GENOMIC DNA]</scope>
    <source>
        <strain evidence="6 7">F7233</strain>
    </source>
</reference>
<dbReference type="InterPro" id="IPR055178">
    <property type="entry name" value="RsdA/BaiN/AoA(So)-like_dom"/>
</dbReference>
<dbReference type="Proteomes" id="UP000541109">
    <property type="component" value="Unassembled WGS sequence"/>
</dbReference>
<dbReference type="InterPro" id="IPR036188">
    <property type="entry name" value="FAD/NAD-bd_sf"/>
</dbReference>
<dbReference type="Pfam" id="PF22780">
    <property type="entry name" value="HI0933_like_1st"/>
    <property type="match status" value="1"/>
</dbReference>
<evidence type="ECO:0000313" key="6">
    <source>
        <dbReference type="EMBL" id="MBA5778297.1"/>
    </source>
</evidence>
<keyword evidence="7" id="KW-1185">Reference proteome</keyword>
<evidence type="ECO:0000256" key="1">
    <source>
        <dbReference type="ARBA" id="ARBA00001974"/>
    </source>
</evidence>
<keyword evidence="3" id="KW-0274">FAD</keyword>
<dbReference type="SUPFAM" id="SSF51905">
    <property type="entry name" value="FAD/NAD(P)-binding domain"/>
    <property type="match status" value="1"/>
</dbReference>
<dbReference type="InterPro" id="IPR004792">
    <property type="entry name" value="BaiN-like"/>
</dbReference>
<proteinExistence type="predicted"/>
<dbReference type="NCBIfam" id="TIGR00275">
    <property type="entry name" value="aminoacetone oxidase family FAD-binding enzyme"/>
    <property type="match status" value="1"/>
</dbReference>
<dbReference type="InterPro" id="IPR023166">
    <property type="entry name" value="BaiN-like_dom_sf"/>
</dbReference>
<comment type="cofactor">
    <cofactor evidence="1">
        <name>FAD</name>
        <dbReference type="ChEBI" id="CHEBI:57692"/>
    </cofactor>
</comment>
<feature type="domain" description="RsdA/BaiN/AoA(So)-like insert" evidence="5">
    <location>
        <begin position="189"/>
        <end position="338"/>
    </location>
</feature>
<dbReference type="RefSeq" id="WP_182166403.1">
    <property type="nucleotide sequence ID" value="NZ_JACFXV010000061.1"/>
</dbReference>
<evidence type="ECO:0000259" key="4">
    <source>
        <dbReference type="Pfam" id="PF03486"/>
    </source>
</evidence>
<dbReference type="AlphaFoldDB" id="A0A839AHS8"/>
<sequence length="393" mass="42563">MSQTVDVLILGAGAAGLMCAIEAGKRGRSVLVIDHARRPAEKIRISGGGRCNFTNIHCSPVNFLSANPRFAVSALKRYTPADFLKLVESHRIAWHEKTLGQLFCDDRSQAIIDLLLGEAERARVRFSLATAVSDISKPDDRFLVETSTGPCRATSLVIATGGPSIPKIGATGFGYDVARRFGLKVISPRPALVPLTFDEALRDRTKHLAGISVDAVVSHGKTRFREGLLFTHRGLSGPSVLQISSYWQPGDTITVNLSPDENVLDRLKVVRKEQPRQDLRTALADLLPKRLAQFVAELHGLGGRLADQSDKALAKAADAIARWIVKPVGSEGYRTAEVTLGGIDTDELSSKTMETRRVSGLYFIGEVVDVTGHLGGYNFQWAWASGHAAGQFA</sequence>
<dbReference type="PANTHER" id="PTHR42887">
    <property type="entry name" value="OS12G0638800 PROTEIN"/>
    <property type="match status" value="1"/>
</dbReference>
<dbReference type="Gene3D" id="1.10.8.260">
    <property type="entry name" value="HI0933 insert domain-like"/>
    <property type="match status" value="1"/>
</dbReference>
<keyword evidence="2" id="KW-0285">Flavoprotein</keyword>
<dbReference type="Gene3D" id="3.50.50.60">
    <property type="entry name" value="FAD/NAD(P)-binding domain"/>
    <property type="match status" value="1"/>
</dbReference>
<dbReference type="Pfam" id="PF03486">
    <property type="entry name" value="HI0933_like"/>
    <property type="match status" value="1"/>
</dbReference>
<dbReference type="PRINTS" id="PR00368">
    <property type="entry name" value="FADPNR"/>
</dbReference>
<evidence type="ECO:0000313" key="7">
    <source>
        <dbReference type="Proteomes" id="UP000541109"/>
    </source>
</evidence>
<dbReference type="EMBL" id="JACFXV010000061">
    <property type="protein sequence ID" value="MBA5778297.1"/>
    <property type="molecule type" value="Genomic_DNA"/>
</dbReference>
<organism evidence="6 7">
    <name type="scientific">Stappia albiluteola</name>
    <dbReference type="NCBI Taxonomy" id="2758565"/>
    <lineage>
        <taxon>Bacteria</taxon>
        <taxon>Pseudomonadati</taxon>
        <taxon>Pseudomonadota</taxon>
        <taxon>Alphaproteobacteria</taxon>
        <taxon>Hyphomicrobiales</taxon>
        <taxon>Stappiaceae</taxon>
        <taxon>Stappia</taxon>
    </lineage>
</organism>
<evidence type="ECO:0000259" key="5">
    <source>
        <dbReference type="Pfam" id="PF22780"/>
    </source>
</evidence>
<gene>
    <name evidence="6" type="ORF">H2509_14300</name>
</gene>
<name>A0A839AHS8_9HYPH</name>